<dbReference type="Proteomes" id="UP000287101">
    <property type="component" value="Unassembled WGS sequence"/>
</dbReference>
<dbReference type="GO" id="GO:0000287">
    <property type="term" value="F:magnesium ion binding"/>
    <property type="evidence" value="ECO:0007669"/>
    <property type="project" value="TreeGrafter"/>
</dbReference>
<evidence type="ECO:0000313" key="2">
    <source>
        <dbReference type="Proteomes" id="UP000287101"/>
    </source>
</evidence>
<dbReference type="PANTHER" id="PTHR10000:SF55">
    <property type="entry name" value="5-AMINO-6-(5-PHOSPHO-D-RIBITYLAMINO)URACIL PHOSPHATASE YCSE"/>
    <property type="match status" value="1"/>
</dbReference>
<name>A0A430A3Y2_9ENTE</name>
<dbReference type="SFLD" id="SFLDG01144">
    <property type="entry name" value="C2.B.4:_PGP_Like"/>
    <property type="match status" value="1"/>
</dbReference>
<dbReference type="GO" id="GO:0016791">
    <property type="term" value="F:phosphatase activity"/>
    <property type="evidence" value="ECO:0007669"/>
    <property type="project" value="TreeGrafter"/>
</dbReference>
<evidence type="ECO:0000313" key="1">
    <source>
        <dbReference type="EMBL" id="RSU01336.1"/>
    </source>
</evidence>
<dbReference type="NCBIfam" id="TIGR01484">
    <property type="entry name" value="HAD-SF-IIB"/>
    <property type="match status" value="1"/>
</dbReference>
<organism evidence="1 2">
    <name type="scientific">Vagococcus fessus</name>
    <dbReference type="NCBI Taxonomy" id="120370"/>
    <lineage>
        <taxon>Bacteria</taxon>
        <taxon>Bacillati</taxon>
        <taxon>Bacillota</taxon>
        <taxon>Bacilli</taxon>
        <taxon>Lactobacillales</taxon>
        <taxon>Enterococcaceae</taxon>
        <taxon>Vagococcus</taxon>
    </lineage>
</organism>
<dbReference type="InterPro" id="IPR036412">
    <property type="entry name" value="HAD-like_sf"/>
</dbReference>
<protein>
    <submittedName>
        <fullName evidence="1">HAD family hydrolase</fullName>
    </submittedName>
</protein>
<comment type="caution">
    <text evidence="1">The sequence shown here is derived from an EMBL/GenBank/DDBJ whole genome shotgun (WGS) entry which is preliminary data.</text>
</comment>
<dbReference type="OrthoDB" id="9806027at2"/>
<reference evidence="1 2" key="1">
    <citation type="submission" date="2017-05" db="EMBL/GenBank/DDBJ databases">
        <title>Vagococcus spp. assemblies.</title>
        <authorList>
            <person name="Gulvik C.A."/>
        </authorList>
    </citation>
    <scope>NUCLEOTIDE SEQUENCE [LARGE SCALE GENOMIC DNA]</scope>
    <source>
        <strain evidence="1 2">CCUG 41755</strain>
    </source>
</reference>
<keyword evidence="1" id="KW-0378">Hydrolase</keyword>
<sequence length="289" mass="31669">MIKLIASDMDGTLLGKKMEIPQENIEAIRYATDKGITFMVATGRGATEAIPVLEEANITCPMITVNGAEAFDETGKKLFTVGLEKETALSIITLLKEAGVYFEIATDKGIFSDNPHLRIENAATMLANQLPHLTFKMAIAMASTHLAMLEVDYVKDYQELIDDNAITILKVIVFEQQGDKILKPLRQKVETIPDIVVTSSFPNNIEINHMNAQKGIAVKKYAEKLGISMDEVMTIGDNFNDASMLELAGVSFAMGNAEEGVKKIARFETDNHDEGGVAKAIRRAIDESL</sequence>
<dbReference type="SUPFAM" id="SSF56784">
    <property type="entry name" value="HAD-like"/>
    <property type="match status" value="1"/>
</dbReference>
<dbReference type="PROSITE" id="PS01229">
    <property type="entry name" value="COF_2"/>
    <property type="match status" value="1"/>
</dbReference>
<dbReference type="GO" id="GO:0005829">
    <property type="term" value="C:cytosol"/>
    <property type="evidence" value="ECO:0007669"/>
    <property type="project" value="TreeGrafter"/>
</dbReference>
<dbReference type="AlphaFoldDB" id="A0A430A3Y2"/>
<keyword evidence="2" id="KW-1185">Reference proteome</keyword>
<proteinExistence type="predicted"/>
<dbReference type="InterPro" id="IPR000150">
    <property type="entry name" value="Cof"/>
</dbReference>
<dbReference type="Pfam" id="PF08282">
    <property type="entry name" value="Hydrolase_3"/>
    <property type="match status" value="1"/>
</dbReference>
<dbReference type="Gene3D" id="3.40.50.1000">
    <property type="entry name" value="HAD superfamily/HAD-like"/>
    <property type="match status" value="1"/>
</dbReference>
<dbReference type="Gene3D" id="3.30.1240.10">
    <property type="match status" value="1"/>
</dbReference>
<dbReference type="EMBL" id="NGJY01000006">
    <property type="protein sequence ID" value="RSU01336.1"/>
    <property type="molecule type" value="Genomic_DNA"/>
</dbReference>
<dbReference type="PANTHER" id="PTHR10000">
    <property type="entry name" value="PHOSPHOSERINE PHOSPHATASE"/>
    <property type="match status" value="1"/>
</dbReference>
<dbReference type="CDD" id="cd07516">
    <property type="entry name" value="HAD_Pase"/>
    <property type="match status" value="1"/>
</dbReference>
<dbReference type="InterPro" id="IPR023214">
    <property type="entry name" value="HAD_sf"/>
</dbReference>
<dbReference type="NCBIfam" id="TIGR00099">
    <property type="entry name" value="Cof-subfamily"/>
    <property type="match status" value="1"/>
</dbReference>
<accession>A0A430A3Y2</accession>
<gene>
    <name evidence="1" type="ORF">CBF31_10835</name>
</gene>
<dbReference type="SFLD" id="SFLDG01140">
    <property type="entry name" value="C2.B:_Phosphomannomutase_and_P"/>
    <property type="match status" value="1"/>
</dbReference>
<dbReference type="RefSeq" id="WP_126832910.1">
    <property type="nucleotide sequence ID" value="NZ_CBCRYB010000011.1"/>
</dbReference>
<dbReference type="InterPro" id="IPR006379">
    <property type="entry name" value="HAD-SF_hydro_IIB"/>
</dbReference>
<dbReference type="SFLD" id="SFLDS00003">
    <property type="entry name" value="Haloacid_Dehalogenase"/>
    <property type="match status" value="1"/>
</dbReference>